<feature type="compositionally biased region" description="Polar residues" evidence="1">
    <location>
        <begin position="460"/>
        <end position="472"/>
    </location>
</feature>
<evidence type="ECO:0000313" key="3">
    <source>
        <dbReference type="Proteomes" id="UP000198504"/>
    </source>
</evidence>
<feature type="region of interest" description="Disordered" evidence="1">
    <location>
        <begin position="460"/>
        <end position="495"/>
    </location>
</feature>
<feature type="compositionally biased region" description="Low complexity" evidence="1">
    <location>
        <begin position="348"/>
        <end position="365"/>
    </location>
</feature>
<keyword evidence="3" id="KW-1185">Reference proteome</keyword>
<sequence length="495" mass="50112">MPLPALLASSARGRRRDAGSATTEYVGALALLVLLVLALVMTMGSAGASLATKVCQVYATATGIGGGSGACGATAPSGPAPAPVAPPFDPKPVKCKVGEHGEKLSVEVTVLVLKLGENAALVQTTYSNGTVSYTATNGGQVGVVVSAPGAEVNAGPGEVGEKVDLGGDLKVDAGSTWNFANQAEADAMRSQLDAYRRDQTLQTASPAYRLWAALHGGKKPPRPPDQSVVTLDLGGYLDAKAGVKLPWQKSGSTVPTPPIPGVGGSAAVQPPQAGLKFGANQKWTMITDSTKQTKTYTTTGEGYGQGNLTVGPLKGELKGLLGSSMSVTRDKDNQVTNVTLVTTTDTKATLSGSSGTSSTPAKGTATAGGNGVHVTTASLDVKDPQQRALVDAWLERQATDPNASVPAATAFPDTLVPGDDFQNLMYTGATVSDVHYANVTDKVGFAAKVKAGVSIGVDLSSETNDSKATSASYLGAPGSGAPTRQPVDFPGCTGQ</sequence>
<accession>A0A1H9A0R7</accession>
<dbReference type="Proteomes" id="UP000198504">
    <property type="component" value="Unassembled WGS sequence"/>
</dbReference>
<evidence type="ECO:0000313" key="2">
    <source>
        <dbReference type="EMBL" id="SEP70269.1"/>
    </source>
</evidence>
<dbReference type="EMBL" id="FOFA01000001">
    <property type="protein sequence ID" value="SEP70269.1"/>
    <property type="molecule type" value="Genomic_DNA"/>
</dbReference>
<protein>
    <submittedName>
        <fullName evidence="2">Uncharacterized protein</fullName>
    </submittedName>
</protein>
<name>A0A1H9A0R7_9ACTN</name>
<evidence type="ECO:0000256" key="1">
    <source>
        <dbReference type="SAM" id="MobiDB-lite"/>
    </source>
</evidence>
<dbReference type="STRING" id="1036181.SAMN05421756_101433"/>
<organism evidence="2 3">
    <name type="scientific">Microlunatus flavus</name>
    <dbReference type="NCBI Taxonomy" id="1036181"/>
    <lineage>
        <taxon>Bacteria</taxon>
        <taxon>Bacillati</taxon>
        <taxon>Actinomycetota</taxon>
        <taxon>Actinomycetes</taxon>
        <taxon>Propionibacteriales</taxon>
        <taxon>Propionibacteriaceae</taxon>
        <taxon>Microlunatus</taxon>
    </lineage>
</organism>
<reference evidence="3" key="1">
    <citation type="submission" date="2016-10" db="EMBL/GenBank/DDBJ databases">
        <authorList>
            <person name="Varghese N."/>
            <person name="Submissions S."/>
        </authorList>
    </citation>
    <scope>NUCLEOTIDE SEQUENCE [LARGE SCALE GENOMIC DNA]</scope>
    <source>
        <strain evidence="3">CGMCC 4.6856</strain>
    </source>
</reference>
<dbReference type="AlphaFoldDB" id="A0A1H9A0R7"/>
<feature type="region of interest" description="Disordered" evidence="1">
    <location>
        <begin position="348"/>
        <end position="369"/>
    </location>
</feature>
<proteinExistence type="predicted"/>
<gene>
    <name evidence="2" type="ORF">SAMN05421756_101433</name>
</gene>
<dbReference type="OrthoDB" id="3455227at2"/>
<dbReference type="RefSeq" id="WP_091177460.1">
    <property type="nucleotide sequence ID" value="NZ_FOFA01000001.1"/>
</dbReference>